<dbReference type="OrthoDB" id="3253465at2759"/>
<evidence type="ECO:0000256" key="1">
    <source>
        <dbReference type="SAM" id="Coils"/>
    </source>
</evidence>
<name>A0A4Y7SHK5_COPMI</name>
<evidence type="ECO:0000313" key="3">
    <source>
        <dbReference type="EMBL" id="TEB21315.1"/>
    </source>
</evidence>
<protein>
    <submittedName>
        <fullName evidence="3">Uncharacterized protein</fullName>
    </submittedName>
</protein>
<dbReference type="AlphaFoldDB" id="A0A4Y7SHK5"/>
<sequence length="821" mass="91929">MPTDRQPPVMETPHQQGPAPPPRFNPAAAPVLTRQDDRGDITQRALAALNKRVEEEHGGDIVAGAQALRDHVDPLIANVESRMSPLTIKNRNWVDQLWTMCVLHYSAKSTPVDKVWTPEILNMYGKTFPAFCIYWCRPNTGGLLRARTLDTYVCLFITLIQQRCITTEGEWAGYKVLHKDGLFTAILDCASATARRSNLICIPKEKAYYGREELALIINHSLQGATTVGRLTIALRNIGRLLFTFYGTFHLSSLGYRTNKARDQGLWPKVEDVQILKTGFAQFVLIFNCKNFKGSFNTMTALSKKFRFDPVNFAHNVYFDTPMIIVLLFYITGLFSKEYPTLFHLFNAPEACMAIKPERLSEPLFPAASSCNNFKQPLEPCTADSITDTVRALCQEVGLPPYGLTAFRRDGGNTYALLCGKATAQDLMNHSVANTCIIDDNYLAGPVSMNITGIRLQELGADGKTLVQDFKKYLGHCIELTVFINVYVLKKGVASGSHVDEKVKVKQAQDEAREVASREITADIETKWGEFLSHFKFTYHVQGNRPQNKPGLDMMKKLVGRAQGQIAQLKTVSVKFRDGKEEAALELKDALEPMFKAREQAKQKAARAVKYKHQKAAESRQPNEVVGTTVERQNIVHDIMKIDPAVKQAMNTKAAWKALQDFTLQMESESHEDQLPNIPSVPTAILRHPLVGNIQPSTSPSSSMPEVNVDTALSRLTSTNDILEEEAQHNQEKQEMLNLVEKDLVALERSTVMFTPSDGQSKLKRAIDQKLRQIDPHDVDSETYEPDPVYNAEFQEADPLQLDIRLLTGARLGLDVCPFGM</sequence>
<evidence type="ECO:0000256" key="2">
    <source>
        <dbReference type="SAM" id="MobiDB-lite"/>
    </source>
</evidence>
<dbReference type="EMBL" id="QPFP01000115">
    <property type="protein sequence ID" value="TEB21315.1"/>
    <property type="molecule type" value="Genomic_DNA"/>
</dbReference>
<accession>A0A4Y7SHK5</accession>
<dbReference type="Proteomes" id="UP000298030">
    <property type="component" value="Unassembled WGS sequence"/>
</dbReference>
<comment type="caution">
    <text evidence="3">The sequence shown here is derived from an EMBL/GenBank/DDBJ whole genome shotgun (WGS) entry which is preliminary data.</text>
</comment>
<feature type="region of interest" description="Disordered" evidence="2">
    <location>
        <begin position="1"/>
        <end position="29"/>
    </location>
</feature>
<proteinExistence type="predicted"/>
<evidence type="ECO:0000313" key="4">
    <source>
        <dbReference type="Proteomes" id="UP000298030"/>
    </source>
</evidence>
<feature type="coiled-coil region" evidence="1">
    <location>
        <begin position="713"/>
        <end position="750"/>
    </location>
</feature>
<reference evidence="3 4" key="1">
    <citation type="journal article" date="2019" name="Nat. Ecol. Evol.">
        <title>Megaphylogeny resolves global patterns of mushroom evolution.</title>
        <authorList>
            <person name="Varga T."/>
            <person name="Krizsan K."/>
            <person name="Foldi C."/>
            <person name="Dima B."/>
            <person name="Sanchez-Garcia M."/>
            <person name="Sanchez-Ramirez S."/>
            <person name="Szollosi G.J."/>
            <person name="Szarkandi J.G."/>
            <person name="Papp V."/>
            <person name="Albert L."/>
            <person name="Andreopoulos W."/>
            <person name="Angelini C."/>
            <person name="Antonin V."/>
            <person name="Barry K.W."/>
            <person name="Bougher N.L."/>
            <person name="Buchanan P."/>
            <person name="Buyck B."/>
            <person name="Bense V."/>
            <person name="Catcheside P."/>
            <person name="Chovatia M."/>
            <person name="Cooper J."/>
            <person name="Damon W."/>
            <person name="Desjardin D."/>
            <person name="Finy P."/>
            <person name="Geml J."/>
            <person name="Haridas S."/>
            <person name="Hughes K."/>
            <person name="Justo A."/>
            <person name="Karasinski D."/>
            <person name="Kautmanova I."/>
            <person name="Kiss B."/>
            <person name="Kocsube S."/>
            <person name="Kotiranta H."/>
            <person name="LaButti K.M."/>
            <person name="Lechner B.E."/>
            <person name="Liimatainen K."/>
            <person name="Lipzen A."/>
            <person name="Lukacs Z."/>
            <person name="Mihaltcheva S."/>
            <person name="Morgado L.N."/>
            <person name="Niskanen T."/>
            <person name="Noordeloos M.E."/>
            <person name="Ohm R.A."/>
            <person name="Ortiz-Santana B."/>
            <person name="Ovrebo C."/>
            <person name="Racz N."/>
            <person name="Riley R."/>
            <person name="Savchenko A."/>
            <person name="Shiryaev A."/>
            <person name="Soop K."/>
            <person name="Spirin V."/>
            <person name="Szebenyi C."/>
            <person name="Tomsovsky M."/>
            <person name="Tulloss R.E."/>
            <person name="Uehling J."/>
            <person name="Grigoriev I.V."/>
            <person name="Vagvolgyi C."/>
            <person name="Papp T."/>
            <person name="Martin F.M."/>
            <person name="Miettinen O."/>
            <person name="Hibbett D.S."/>
            <person name="Nagy L.G."/>
        </authorList>
    </citation>
    <scope>NUCLEOTIDE SEQUENCE [LARGE SCALE GENOMIC DNA]</scope>
    <source>
        <strain evidence="3 4">FP101781</strain>
    </source>
</reference>
<keyword evidence="1" id="KW-0175">Coiled coil</keyword>
<keyword evidence="4" id="KW-1185">Reference proteome</keyword>
<organism evidence="3 4">
    <name type="scientific">Coprinellus micaceus</name>
    <name type="common">Glistening ink-cap mushroom</name>
    <name type="synonym">Coprinus micaceus</name>
    <dbReference type="NCBI Taxonomy" id="71717"/>
    <lineage>
        <taxon>Eukaryota</taxon>
        <taxon>Fungi</taxon>
        <taxon>Dikarya</taxon>
        <taxon>Basidiomycota</taxon>
        <taxon>Agaricomycotina</taxon>
        <taxon>Agaricomycetes</taxon>
        <taxon>Agaricomycetidae</taxon>
        <taxon>Agaricales</taxon>
        <taxon>Agaricineae</taxon>
        <taxon>Psathyrellaceae</taxon>
        <taxon>Coprinellus</taxon>
    </lineage>
</organism>
<gene>
    <name evidence="3" type="ORF">FA13DRAFT_1800054</name>
</gene>